<dbReference type="PANTHER" id="PTHR43625">
    <property type="entry name" value="AFLATOXIN B1 ALDEHYDE REDUCTASE"/>
    <property type="match status" value="1"/>
</dbReference>
<evidence type="ECO:0000313" key="3">
    <source>
        <dbReference type="EMBL" id="ABQ31850.1"/>
    </source>
</evidence>
<dbReference type="EMBL" id="CP000697">
    <property type="protein sequence ID" value="ABQ31850.1"/>
    <property type="molecule type" value="Genomic_DNA"/>
</dbReference>
<keyword evidence="4" id="KW-1185">Reference proteome</keyword>
<dbReference type="Pfam" id="PF00248">
    <property type="entry name" value="Aldo_ket_red"/>
    <property type="match status" value="1"/>
</dbReference>
<dbReference type="InterPro" id="IPR023210">
    <property type="entry name" value="NADP_OxRdtase_dom"/>
</dbReference>
<accession>A5G1W8</accession>
<dbReference type="PROSITE" id="PS51257">
    <property type="entry name" value="PROKAR_LIPOPROTEIN"/>
    <property type="match status" value="1"/>
</dbReference>
<protein>
    <submittedName>
        <fullName evidence="3">Aldo/keto reductase</fullName>
    </submittedName>
</protein>
<dbReference type="GO" id="GO:0016491">
    <property type="term" value="F:oxidoreductase activity"/>
    <property type="evidence" value="ECO:0007669"/>
    <property type="project" value="UniProtKB-KW"/>
</dbReference>
<dbReference type="GO" id="GO:0005737">
    <property type="term" value="C:cytoplasm"/>
    <property type="evidence" value="ECO:0007669"/>
    <property type="project" value="TreeGrafter"/>
</dbReference>
<evidence type="ECO:0000256" key="1">
    <source>
        <dbReference type="ARBA" id="ARBA00023002"/>
    </source>
</evidence>
<dbReference type="RefSeq" id="WP_012040215.1">
    <property type="nucleotide sequence ID" value="NC_009484.1"/>
</dbReference>
<dbReference type="eggNOG" id="COG0667">
    <property type="taxonomic scope" value="Bacteria"/>
</dbReference>
<dbReference type="SUPFAM" id="SSF51430">
    <property type="entry name" value="NAD(P)-linked oxidoreductase"/>
    <property type="match status" value="1"/>
</dbReference>
<sequence length="327" mass="34678">MNERRLGRSLVVSAMGFGCMGLTESAAAPDSAAAEALLRHAVDRGVTFFDTADVYGLGANERLVGRALAPVRDRVVLATKSGIRRGADGAFLGIDGSPAHLRAGVEASLRRLATPVIDLLILHRVDPAIPVEDSVGEMSRLVAEGKVRFLGLSEASPDSIRRAHATHRLAAVESEYSLLTRDPEAGTLACLRELNIGFIAASPLARGLLTGTLHEPDDLPEGDVRRNQPRFFAGNFDRNVALVRIVEDMAHRLRCTPAQLALAFLLAQGSDVVPIPGPTGLAEFDENIRALDVPLSAEDLGRLARAVPPGAAAGARHVPEQMATLGH</sequence>
<dbReference type="AlphaFoldDB" id="A5G1W8"/>
<evidence type="ECO:0000259" key="2">
    <source>
        <dbReference type="Pfam" id="PF00248"/>
    </source>
</evidence>
<feature type="domain" description="NADP-dependent oxidoreductase" evidence="2">
    <location>
        <begin position="15"/>
        <end position="305"/>
    </location>
</feature>
<gene>
    <name evidence="3" type="ordered locus">Acry_2659</name>
</gene>
<dbReference type="InterPro" id="IPR036812">
    <property type="entry name" value="NAD(P)_OxRdtase_dom_sf"/>
</dbReference>
<dbReference type="Gene3D" id="3.20.20.100">
    <property type="entry name" value="NADP-dependent oxidoreductase domain"/>
    <property type="match status" value="1"/>
</dbReference>
<name>A5G1W8_ACICJ</name>
<keyword evidence="1" id="KW-0560">Oxidoreductase</keyword>
<dbReference type="InterPro" id="IPR050791">
    <property type="entry name" value="Aldo-Keto_reductase"/>
</dbReference>
<dbReference type="HOGENOM" id="CLU_023205_2_1_5"/>
<dbReference type="Proteomes" id="UP000000245">
    <property type="component" value="Chromosome"/>
</dbReference>
<reference evidence="3 4" key="1">
    <citation type="submission" date="2007-05" db="EMBL/GenBank/DDBJ databases">
        <title>Complete sequence of chromosome of Acidiphilium cryptum JF-5.</title>
        <authorList>
            <consortium name="US DOE Joint Genome Institute"/>
            <person name="Copeland A."/>
            <person name="Lucas S."/>
            <person name="Lapidus A."/>
            <person name="Barry K."/>
            <person name="Detter J.C."/>
            <person name="Glavina del Rio T."/>
            <person name="Hammon N."/>
            <person name="Israni S."/>
            <person name="Dalin E."/>
            <person name="Tice H."/>
            <person name="Pitluck S."/>
            <person name="Sims D."/>
            <person name="Brettin T."/>
            <person name="Bruce D."/>
            <person name="Han C."/>
            <person name="Schmutz J."/>
            <person name="Larimer F."/>
            <person name="Land M."/>
            <person name="Hauser L."/>
            <person name="Kyrpides N."/>
            <person name="Kim E."/>
            <person name="Magnuson T."/>
            <person name="Richardson P."/>
        </authorList>
    </citation>
    <scope>NUCLEOTIDE SEQUENCE [LARGE SCALE GENOMIC DNA]</scope>
    <source>
        <strain evidence="3 4">JF-5</strain>
    </source>
</reference>
<dbReference type="STRING" id="349163.Acry_2659"/>
<dbReference type="KEGG" id="acr:Acry_2659"/>
<evidence type="ECO:0000313" key="4">
    <source>
        <dbReference type="Proteomes" id="UP000000245"/>
    </source>
</evidence>
<organism evidence="3 4">
    <name type="scientific">Acidiphilium cryptum (strain JF-5)</name>
    <dbReference type="NCBI Taxonomy" id="349163"/>
    <lineage>
        <taxon>Bacteria</taxon>
        <taxon>Pseudomonadati</taxon>
        <taxon>Pseudomonadota</taxon>
        <taxon>Alphaproteobacteria</taxon>
        <taxon>Acetobacterales</taxon>
        <taxon>Acidocellaceae</taxon>
        <taxon>Acidiphilium</taxon>
    </lineage>
</organism>
<dbReference type="PANTHER" id="PTHR43625:SF40">
    <property type="entry name" value="ALDO-KETO REDUCTASE YAKC [NADP(+)]"/>
    <property type="match status" value="1"/>
</dbReference>
<proteinExistence type="predicted"/>